<dbReference type="Gene3D" id="3.10.100.10">
    <property type="entry name" value="Mannose-Binding Protein A, subunit A"/>
    <property type="match status" value="1"/>
</dbReference>
<protein>
    <recommendedName>
        <fullName evidence="1">C-type lectin domain-containing protein</fullName>
    </recommendedName>
</protein>
<dbReference type="CDD" id="cd00037">
    <property type="entry name" value="CLECT"/>
    <property type="match status" value="1"/>
</dbReference>
<dbReference type="EMBL" id="CATQJA010002641">
    <property type="protein sequence ID" value="CAJ0575916.1"/>
    <property type="molecule type" value="Genomic_DNA"/>
</dbReference>
<name>A0AA36CX99_9BILA</name>
<evidence type="ECO:0000313" key="4">
    <source>
        <dbReference type="Proteomes" id="UP001177023"/>
    </source>
</evidence>
<feature type="domain" description="C-type lectin" evidence="1">
    <location>
        <begin position="13"/>
        <end position="111"/>
    </location>
</feature>
<proteinExistence type="predicted"/>
<dbReference type="InterPro" id="IPR016186">
    <property type="entry name" value="C-type_lectin-like/link_sf"/>
</dbReference>
<comment type="caution">
    <text evidence="3">The sequence shown here is derived from an EMBL/GenBank/DDBJ whole genome shotgun (WGS) entry which is preliminary data.</text>
</comment>
<dbReference type="Pfam" id="PF00059">
    <property type="entry name" value="Lectin_C"/>
    <property type="match status" value="1"/>
</dbReference>
<dbReference type="InterPro" id="IPR001304">
    <property type="entry name" value="C-type_lectin-like"/>
</dbReference>
<organism evidence="3 4">
    <name type="scientific">Mesorhabditis spiculigera</name>
    <dbReference type="NCBI Taxonomy" id="96644"/>
    <lineage>
        <taxon>Eukaryota</taxon>
        <taxon>Metazoa</taxon>
        <taxon>Ecdysozoa</taxon>
        <taxon>Nematoda</taxon>
        <taxon>Chromadorea</taxon>
        <taxon>Rhabditida</taxon>
        <taxon>Rhabditina</taxon>
        <taxon>Rhabditomorpha</taxon>
        <taxon>Rhabditoidea</taxon>
        <taxon>Rhabditidae</taxon>
        <taxon>Mesorhabditinae</taxon>
        <taxon>Mesorhabditis</taxon>
    </lineage>
</organism>
<dbReference type="InterPro" id="IPR051004">
    <property type="entry name" value="DC-SIGN_domain-containing"/>
</dbReference>
<dbReference type="AlphaFoldDB" id="A0AA36CX99"/>
<feature type="non-terminal residue" evidence="3">
    <location>
        <position position="1"/>
    </location>
</feature>
<reference evidence="3" key="1">
    <citation type="submission" date="2023-06" db="EMBL/GenBank/DDBJ databases">
        <authorList>
            <person name="Delattre M."/>
        </authorList>
    </citation>
    <scope>NUCLEOTIDE SEQUENCE</scope>
    <source>
        <strain evidence="3">AF72</strain>
    </source>
</reference>
<dbReference type="PANTHER" id="PTHR22802">
    <property type="entry name" value="C-TYPE LECTIN SUPERFAMILY MEMBER"/>
    <property type="match status" value="1"/>
</dbReference>
<dbReference type="PROSITE" id="PS50041">
    <property type="entry name" value="C_TYPE_LECTIN_2"/>
    <property type="match status" value="1"/>
</dbReference>
<dbReference type="InterPro" id="IPR016187">
    <property type="entry name" value="CTDL_fold"/>
</dbReference>
<dbReference type="Proteomes" id="UP001177023">
    <property type="component" value="Unassembled WGS sequence"/>
</dbReference>
<dbReference type="SMART" id="SM00034">
    <property type="entry name" value="CLECT"/>
    <property type="match status" value="1"/>
</dbReference>
<evidence type="ECO:0000313" key="3">
    <source>
        <dbReference type="EMBL" id="CAJ0575916.1"/>
    </source>
</evidence>
<dbReference type="PANTHER" id="PTHR22802:SF458">
    <property type="entry name" value="C-TYPE LECTIN DOMAIN-CONTAINING PROTEIN"/>
    <property type="match status" value="1"/>
</dbReference>
<accession>A0AA36CX99</accession>
<keyword evidence="4" id="KW-1185">Reference proteome</keyword>
<evidence type="ECO:0000313" key="2">
    <source>
        <dbReference type="EMBL" id="CAJ0565565.1"/>
    </source>
</evidence>
<gene>
    <name evidence="3" type="ORF">MSPICULIGERA_LOCUS14217</name>
    <name evidence="2" type="ORF">MSPICULIGERA_LOCUS4199</name>
</gene>
<dbReference type="EMBL" id="CATQJA010001066">
    <property type="protein sequence ID" value="CAJ0565565.1"/>
    <property type="molecule type" value="Genomic_DNA"/>
</dbReference>
<sequence>MNDGKHWDLSTVNEAEEFCQSKLAHLASIHSSDEDDFVYNLLSTYGLSSQMTAGNGTPCALGVSWIGLSYYPQSKNYVWTDRTKADYIGLPALENTNNVYYAMMNDATCTKGWNYQTNDKMAARYVCKKQPAA</sequence>
<dbReference type="SUPFAM" id="SSF56436">
    <property type="entry name" value="C-type lectin-like"/>
    <property type="match status" value="1"/>
</dbReference>
<evidence type="ECO:0000259" key="1">
    <source>
        <dbReference type="PROSITE" id="PS50041"/>
    </source>
</evidence>